<evidence type="ECO:0000256" key="1">
    <source>
        <dbReference type="ARBA" id="ARBA00004141"/>
    </source>
</evidence>
<feature type="transmembrane region" description="Helical" evidence="5">
    <location>
        <begin position="168"/>
        <end position="186"/>
    </location>
</feature>
<dbReference type="PANTHER" id="PTHR43229">
    <property type="entry name" value="NODULATION PROTEIN J"/>
    <property type="match status" value="1"/>
</dbReference>
<evidence type="ECO:0000256" key="3">
    <source>
        <dbReference type="ARBA" id="ARBA00022989"/>
    </source>
</evidence>
<evidence type="ECO:0000256" key="4">
    <source>
        <dbReference type="ARBA" id="ARBA00023136"/>
    </source>
</evidence>
<feature type="transmembrane region" description="Helical" evidence="5">
    <location>
        <begin position="54"/>
        <end position="75"/>
    </location>
</feature>
<evidence type="ECO:0000313" key="8">
    <source>
        <dbReference type="Proteomes" id="UP000679992"/>
    </source>
</evidence>
<dbReference type="InterPro" id="IPR013525">
    <property type="entry name" value="ABC2_TM"/>
</dbReference>
<feature type="transmembrane region" description="Helical" evidence="5">
    <location>
        <begin position="220"/>
        <end position="240"/>
    </location>
</feature>
<comment type="subcellular location">
    <subcellularLocation>
        <location evidence="1">Membrane</location>
        <topology evidence="1">Multi-pass membrane protein</topology>
    </subcellularLocation>
</comment>
<evidence type="ECO:0000313" key="7">
    <source>
        <dbReference type="EMBL" id="GIP55460.1"/>
    </source>
</evidence>
<name>A0ABQ4MHJ0_9BACL</name>
<feature type="transmembrane region" description="Helical" evidence="5">
    <location>
        <begin position="134"/>
        <end position="156"/>
    </location>
</feature>
<keyword evidence="8" id="KW-1185">Reference proteome</keyword>
<dbReference type="Proteomes" id="UP000679992">
    <property type="component" value="Unassembled WGS sequence"/>
</dbReference>
<comment type="caution">
    <text evidence="7">The sequence shown here is derived from an EMBL/GenBank/DDBJ whole genome shotgun (WGS) entry which is preliminary data.</text>
</comment>
<dbReference type="PIRSF" id="PIRSF006648">
    <property type="entry name" value="DrrB"/>
    <property type="match status" value="1"/>
</dbReference>
<evidence type="ECO:0000259" key="6">
    <source>
        <dbReference type="PROSITE" id="PS51012"/>
    </source>
</evidence>
<feature type="domain" description="ABC transmembrane type-2" evidence="6">
    <location>
        <begin position="22"/>
        <end position="244"/>
    </location>
</feature>
<protein>
    <submittedName>
        <fullName evidence="7">Transport permease YvfS</fullName>
    </submittedName>
</protein>
<dbReference type="EMBL" id="BOSL01000019">
    <property type="protein sequence ID" value="GIP55460.1"/>
    <property type="molecule type" value="Genomic_DNA"/>
</dbReference>
<gene>
    <name evidence="7" type="primary">yvfS</name>
    <name evidence="7" type="ORF">J42TS3_44950</name>
</gene>
<keyword evidence="4 5" id="KW-0472">Membrane</keyword>
<evidence type="ECO:0000256" key="2">
    <source>
        <dbReference type="ARBA" id="ARBA00022692"/>
    </source>
</evidence>
<feature type="transmembrane region" description="Helical" evidence="5">
    <location>
        <begin position="109"/>
        <end position="128"/>
    </location>
</feature>
<accession>A0ABQ4MHJ0</accession>
<keyword evidence="2 5" id="KW-0812">Transmembrane</keyword>
<reference evidence="7 8" key="1">
    <citation type="submission" date="2021-03" db="EMBL/GenBank/DDBJ databases">
        <title>Antimicrobial resistance genes in bacteria isolated from Japanese honey, and their potential for conferring macrolide and lincosamide resistance in the American foulbrood pathogen Paenibacillus larvae.</title>
        <authorList>
            <person name="Okamoto M."/>
            <person name="Kumagai M."/>
            <person name="Kanamori H."/>
            <person name="Takamatsu D."/>
        </authorList>
    </citation>
    <scope>NUCLEOTIDE SEQUENCE [LARGE SCALE GENOMIC DNA]</scope>
    <source>
        <strain evidence="7 8">J42TS3</strain>
    </source>
</reference>
<proteinExistence type="predicted"/>
<dbReference type="InterPro" id="IPR000412">
    <property type="entry name" value="ABC_2_transport"/>
</dbReference>
<organism evidence="7 8">
    <name type="scientific">Paenibacillus vini</name>
    <dbReference type="NCBI Taxonomy" id="1476024"/>
    <lineage>
        <taxon>Bacteria</taxon>
        <taxon>Bacillati</taxon>
        <taxon>Bacillota</taxon>
        <taxon>Bacilli</taxon>
        <taxon>Bacillales</taxon>
        <taxon>Paenibacillaceae</taxon>
        <taxon>Paenibacillus</taxon>
    </lineage>
</organism>
<dbReference type="InterPro" id="IPR047817">
    <property type="entry name" value="ABC2_TM_bact-type"/>
</dbReference>
<dbReference type="PROSITE" id="PS51012">
    <property type="entry name" value="ABC_TM2"/>
    <property type="match status" value="1"/>
</dbReference>
<dbReference type="InterPro" id="IPR051784">
    <property type="entry name" value="Nod_factor_ABC_transporter"/>
</dbReference>
<dbReference type="Pfam" id="PF12698">
    <property type="entry name" value="ABC2_membrane_3"/>
    <property type="match status" value="1"/>
</dbReference>
<dbReference type="RefSeq" id="WP_211025121.1">
    <property type="nucleotide sequence ID" value="NZ_BOSL01000019.1"/>
</dbReference>
<keyword evidence="3 5" id="KW-1133">Transmembrane helix</keyword>
<sequence length="247" mass="27998">MKTSMLLKQCKAELLRVIRNPYYVFWSLLMPIVFYFIFTRVVNTGADNQAEWAAHYLMSMTTFSVMGSAIMTLGIRLVQERTQGWTTFMRVTPLPGPIYFFGKMFSQTVMHLLSIIFIFVAGVLINNVSLPISIWIYSALWILIGSLPFLAIGTLVGTMKRVDTASGVSNAIYMALAVIGGMWMPMEVLPKLMQNIGKWLPSYNFGNGAWEIIRGNAPHWSNVVILLGYLILFMILSTYIRKKQEVV</sequence>
<feature type="transmembrane region" description="Helical" evidence="5">
    <location>
        <begin position="21"/>
        <end position="42"/>
    </location>
</feature>
<dbReference type="PANTHER" id="PTHR43229:SF2">
    <property type="entry name" value="NODULATION PROTEIN J"/>
    <property type="match status" value="1"/>
</dbReference>
<evidence type="ECO:0000256" key="5">
    <source>
        <dbReference type="SAM" id="Phobius"/>
    </source>
</evidence>